<reference evidence="6 7" key="2">
    <citation type="submission" date="2020-07" db="EMBL/GenBank/DDBJ databases">
        <authorList>
            <person name="Yu X."/>
        </authorList>
    </citation>
    <scope>NUCLEOTIDE SEQUENCE [LARGE SCALE GENOMIC DNA]</scope>
    <source>
        <strain evidence="7">24</strain>
    </source>
</reference>
<dbReference type="Gene3D" id="1.10.10.60">
    <property type="entry name" value="Homeodomain-like"/>
    <property type="match status" value="1"/>
</dbReference>
<dbReference type="InterPro" id="IPR011075">
    <property type="entry name" value="TetR_C"/>
</dbReference>
<dbReference type="Proteomes" id="UP000510682">
    <property type="component" value="Chromosome"/>
</dbReference>
<evidence type="ECO:0000313" key="7">
    <source>
        <dbReference type="Proteomes" id="UP000510682"/>
    </source>
</evidence>
<name>A0A7D6HPZ2_9MYCO</name>
<gene>
    <name evidence="6" type="ORF">H0P51_26930</name>
</gene>
<evidence type="ECO:0000256" key="3">
    <source>
        <dbReference type="ARBA" id="ARBA00023163"/>
    </source>
</evidence>
<proteinExistence type="predicted"/>
<evidence type="ECO:0000256" key="2">
    <source>
        <dbReference type="ARBA" id="ARBA00023125"/>
    </source>
</evidence>
<dbReference type="SUPFAM" id="SSF46689">
    <property type="entry name" value="Homeodomain-like"/>
    <property type="match status" value="1"/>
</dbReference>
<sequence length="199" mass="22147">MQPSHNPPKPDALRSSVPADIRDLVMPAVLDELAHWGVERFSIEALAERHRLDAGAIYHYWGTRQRLIVDAALGDIDVLRSITDTGSLRGDLIALARSVAAQINTSVGRTFLRALVMDSRGHHDNETRMLYWRGRFGVVRSVVDRARERGEIRDGVNTLAAVQIVLAPLNVRALYSEDLIDDDYCVAIADLAWHAMASK</sequence>
<reference evidence="7" key="3">
    <citation type="submission" date="2023-07" db="EMBL/GenBank/DDBJ databases">
        <title>Description of Mycobacterium gordonae subsp. intergordonae subsp.nov. and Mycobacterium gordonae subsp. gordonae subsp. nov.</title>
        <authorList>
            <person name="Huang H."/>
        </authorList>
    </citation>
    <scope>NUCLEOTIDE SEQUENCE [LARGE SCALE GENOMIC DNA]</scope>
    <source>
        <strain evidence="7">24</strain>
    </source>
</reference>
<keyword evidence="7" id="KW-1185">Reference proteome</keyword>
<dbReference type="RefSeq" id="WP_180915825.1">
    <property type="nucleotide sequence ID" value="NZ_CP059165.1"/>
</dbReference>
<dbReference type="PROSITE" id="PS50977">
    <property type="entry name" value="HTH_TETR_2"/>
    <property type="match status" value="1"/>
</dbReference>
<dbReference type="InterPro" id="IPR036271">
    <property type="entry name" value="Tet_transcr_reg_TetR-rel_C_sf"/>
</dbReference>
<dbReference type="GO" id="GO:0003700">
    <property type="term" value="F:DNA-binding transcription factor activity"/>
    <property type="evidence" value="ECO:0007669"/>
    <property type="project" value="TreeGrafter"/>
</dbReference>
<dbReference type="GO" id="GO:0000976">
    <property type="term" value="F:transcription cis-regulatory region binding"/>
    <property type="evidence" value="ECO:0007669"/>
    <property type="project" value="TreeGrafter"/>
</dbReference>
<dbReference type="Pfam" id="PF16859">
    <property type="entry name" value="TetR_C_11"/>
    <property type="match status" value="1"/>
</dbReference>
<evidence type="ECO:0000313" key="6">
    <source>
        <dbReference type="EMBL" id="QLL07251.1"/>
    </source>
</evidence>
<evidence type="ECO:0000256" key="1">
    <source>
        <dbReference type="ARBA" id="ARBA00023015"/>
    </source>
</evidence>
<evidence type="ECO:0000259" key="5">
    <source>
        <dbReference type="PROSITE" id="PS50977"/>
    </source>
</evidence>
<keyword evidence="2 4" id="KW-0238">DNA-binding</keyword>
<evidence type="ECO:0000256" key="4">
    <source>
        <dbReference type="PROSITE-ProRule" id="PRU00335"/>
    </source>
</evidence>
<dbReference type="InterPro" id="IPR009057">
    <property type="entry name" value="Homeodomain-like_sf"/>
</dbReference>
<keyword evidence="1" id="KW-0805">Transcription regulation</keyword>
<dbReference type="EMBL" id="CP059165">
    <property type="protein sequence ID" value="QLL07251.1"/>
    <property type="molecule type" value="Genomic_DNA"/>
</dbReference>
<dbReference type="InterPro" id="IPR001647">
    <property type="entry name" value="HTH_TetR"/>
</dbReference>
<dbReference type="SUPFAM" id="SSF48498">
    <property type="entry name" value="Tetracyclin repressor-like, C-terminal domain"/>
    <property type="match status" value="1"/>
</dbReference>
<dbReference type="InterPro" id="IPR050109">
    <property type="entry name" value="HTH-type_TetR-like_transc_reg"/>
</dbReference>
<feature type="domain" description="HTH tetR-type" evidence="5">
    <location>
        <begin position="19"/>
        <end position="79"/>
    </location>
</feature>
<dbReference type="KEGG" id="mgor:H0P51_26930"/>
<accession>A0A7D6HPZ2</accession>
<organism evidence="6 7">
    <name type="scientific">Mycobacterium vicinigordonae</name>
    <dbReference type="NCBI Taxonomy" id="1719132"/>
    <lineage>
        <taxon>Bacteria</taxon>
        <taxon>Bacillati</taxon>
        <taxon>Actinomycetota</taxon>
        <taxon>Actinomycetes</taxon>
        <taxon>Mycobacteriales</taxon>
        <taxon>Mycobacteriaceae</taxon>
        <taxon>Mycobacterium</taxon>
    </lineage>
</organism>
<dbReference type="Gene3D" id="1.10.357.10">
    <property type="entry name" value="Tetracycline Repressor, domain 2"/>
    <property type="match status" value="1"/>
</dbReference>
<dbReference type="PANTHER" id="PTHR30055:SF148">
    <property type="entry name" value="TETR-FAMILY TRANSCRIPTIONAL REGULATOR"/>
    <property type="match status" value="1"/>
</dbReference>
<protein>
    <submittedName>
        <fullName evidence="6">TetR/AcrR family transcriptional regulator C-terminal ligand-binding domain-containing protein</fullName>
    </submittedName>
</protein>
<feature type="DNA-binding region" description="H-T-H motif" evidence="4">
    <location>
        <begin position="42"/>
        <end position="61"/>
    </location>
</feature>
<reference evidence="7" key="1">
    <citation type="submission" date="2020-07" db="EMBL/GenBank/DDBJ databases">
        <title>Description of Mycobacterium gordonae subsp. intergordonae subsp.nov. and Mycobacterium gordonae subsp. gordonae subsp. nov.</title>
        <authorList>
            <person name="Yu X."/>
        </authorList>
    </citation>
    <scope>NUCLEOTIDE SEQUENCE [LARGE SCALE GENOMIC DNA]</scope>
    <source>
        <strain evidence="7">24</strain>
    </source>
</reference>
<dbReference type="PANTHER" id="PTHR30055">
    <property type="entry name" value="HTH-TYPE TRANSCRIPTIONAL REGULATOR RUTR"/>
    <property type="match status" value="1"/>
</dbReference>
<keyword evidence="3" id="KW-0804">Transcription</keyword>
<dbReference type="AlphaFoldDB" id="A0A7D6HPZ2"/>